<dbReference type="AlphaFoldDB" id="A0A2G6E4H4"/>
<dbReference type="EMBL" id="PDPS01000029">
    <property type="protein sequence ID" value="PID56983.1"/>
    <property type="molecule type" value="Genomic_DNA"/>
</dbReference>
<accession>A0A2G6E4H4</accession>
<dbReference type="Proteomes" id="UP000229740">
    <property type="component" value="Unassembled WGS sequence"/>
</dbReference>
<name>A0A2G6E4H4_9BACT</name>
<sequence>MSRRNTMTETPKKENGLTLRPIRTKVRKRECVADIQAAIAEDLTLDSELLFVAYMAEEVIIDRYTPDTVLEKDLVLRLRVFNRDEELFLWRSRGTLKGRVRYDYPANSEKGDPVDIVEANQVLFGTRIDKRAENRTRITEDRGTSLTLPFSDLKSDKNGLLLERPCITTYNYIGCNEAHQATYIDCRFVRLLPSHPDKAAQQGGQI</sequence>
<comment type="caution">
    <text evidence="1">The sequence shown here is derived from an EMBL/GenBank/DDBJ whole genome shotgun (WGS) entry which is preliminary data.</text>
</comment>
<gene>
    <name evidence="1" type="ORF">CSB45_08650</name>
</gene>
<evidence type="ECO:0000313" key="2">
    <source>
        <dbReference type="Proteomes" id="UP000229740"/>
    </source>
</evidence>
<evidence type="ECO:0000313" key="1">
    <source>
        <dbReference type="EMBL" id="PID56983.1"/>
    </source>
</evidence>
<reference evidence="1 2" key="1">
    <citation type="submission" date="2017-10" db="EMBL/GenBank/DDBJ databases">
        <title>Novel microbial diversity and functional potential in the marine mammal oral microbiome.</title>
        <authorList>
            <person name="Dudek N.K."/>
            <person name="Sun C.L."/>
            <person name="Burstein D."/>
            <person name="Kantor R.S."/>
            <person name="Aliaga Goltsman D.S."/>
            <person name="Bik E.M."/>
            <person name="Thomas B.C."/>
            <person name="Banfield J.F."/>
            <person name="Relman D.A."/>
        </authorList>
    </citation>
    <scope>NUCLEOTIDE SEQUENCE [LARGE SCALE GENOMIC DNA]</scope>
    <source>
        <strain evidence="1">DOLZORAL124_49_17</strain>
    </source>
</reference>
<dbReference type="InterPro" id="IPR023815">
    <property type="entry name" value="CRISPR-assoc_Csx19"/>
</dbReference>
<proteinExistence type="predicted"/>
<protein>
    <submittedName>
        <fullName evidence="1">TIGR03984 family CRISPR-associated protein</fullName>
    </submittedName>
</protein>
<organism evidence="1 2">
    <name type="scientific">candidate division KSB3 bacterium</name>
    <dbReference type="NCBI Taxonomy" id="2044937"/>
    <lineage>
        <taxon>Bacteria</taxon>
        <taxon>candidate division KSB3</taxon>
    </lineage>
</organism>
<dbReference type="NCBIfam" id="TIGR03984">
    <property type="entry name" value="CRISPR-associated protein Csx19"/>
    <property type="match status" value="1"/>
</dbReference>